<protein>
    <submittedName>
        <fullName evidence="1">Uncharacterized protein</fullName>
    </submittedName>
</protein>
<name>A0ACD3AZE3_9AGAR</name>
<organism evidence="1 2">
    <name type="scientific">Pluteus cervinus</name>
    <dbReference type="NCBI Taxonomy" id="181527"/>
    <lineage>
        <taxon>Eukaryota</taxon>
        <taxon>Fungi</taxon>
        <taxon>Dikarya</taxon>
        <taxon>Basidiomycota</taxon>
        <taxon>Agaricomycotina</taxon>
        <taxon>Agaricomycetes</taxon>
        <taxon>Agaricomycetidae</taxon>
        <taxon>Agaricales</taxon>
        <taxon>Pluteineae</taxon>
        <taxon>Pluteaceae</taxon>
        <taxon>Pluteus</taxon>
    </lineage>
</organism>
<proteinExistence type="predicted"/>
<evidence type="ECO:0000313" key="1">
    <source>
        <dbReference type="EMBL" id="TFK70741.1"/>
    </source>
</evidence>
<evidence type="ECO:0000313" key="2">
    <source>
        <dbReference type="Proteomes" id="UP000308600"/>
    </source>
</evidence>
<gene>
    <name evidence="1" type="ORF">BDN72DRAFT_958584</name>
</gene>
<keyword evidence="2" id="KW-1185">Reference proteome</keyword>
<dbReference type="Proteomes" id="UP000308600">
    <property type="component" value="Unassembled WGS sequence"/>
</dbReference>
<accession>A0ACD3AZE3</accession>
<dbReference type="EMBL" id="ML208308">
    <property type="protein sequence ID" value="TFK70741.1"/>
    <property type="molecule type" value="Genomic_DNA"/>
</dbReference>
<sequence>MPERPLHQPKEGDLYSKAKGILRKIHCLYDDYSTINRNAKRPMINAYSLNDLVSRNSVVKDGFALQLDANPAPLKYQVSYIKRANPPSLPPIHSIRLSTTPSSSSYPRSQPPPSHTTMKFTTSTTITILALALSVTAATSPPKTTSAGAVPTTPVCVAPPPGHKGGALSNVVGIEGLVAGVLAGVVLSFL</sequence>
<reference evidence="1 2" key="1">
    <citation type="journal article" date="2019" name="Nat. Ecol. Evol.">
        <title>Megaphylogeny resolves global patterns of mushroom evolution.</title>
        <authorList>
            <person name="Varga T."/>
            <person name="Krizsan K."/>
            <person name="Foldi C."/>
            <person name="Dima B."/>
            <person name="Sanchez-Garcia M."/>
            <person name="Sanchez-Ramirez S."/>
            <person name="Szollosi G.J."/>
            <person name="Szarkandi J.G."/>
            <person name="Papp V."/>
            <person name="Albert L."/>
            <person name="Andreopoulos W."/>
            <person name="Angelini C."/>
            <person name="Antonin V."/>
            <person name="Barry K.W."/>
            <person name="Bougher N.L."/>
            <person name="Buchanan P."/>
            <person name="Buyck B."/>
            <person name="Bense V."/>
            <person name="Catcheside P."/>
            <person name="Chovatia M."/>
            <person name="Cooper J."/>
            <person name="Damon W."/>
            <person name="Desjardin D."/>
            <person name="Finy P."/>
            <person name="Geml J."/>
            <person name="Haridas S."/>
            <person name="Hughes K."/>
            <person name="Justo A."/>
            <person name="Karasinski D."/>
            <person name="Kautmanova I."/>
            <person name="Kiss B."/>
            <person name="Kocsube S."/>
            <person name="Kotiranta H."/>
            <person name="LaButti K.M."/>
            <person name="Lechner B.E."/>
            <person name="Liimatainen K."/>
            <person name="Lipzen A."/>
            <person name="Lukacs Z."/>
            <person name="Mihaltcheva S."/>
            <person name="Morgado L.N."/>
            <person name="Niskanen T."/>
            <person name="Noordeloos M.E."/>
            <person name="Ohm R.A."/>
            <person name="Ortiz-Santana B."/>
            <person name="Ovrebo C."/>
            <person name="Racz N."/>
            <person name="Riley R."/>
            <person name="Savchenko A."/>
            <person name="Shiryaev A."/>
            <person name="Soop K."/>
            <person name="Spirin V."/>
            <person name="Szebenyi C."/>
            <person name="Tomsovsky M."/>
            <person name="Tulloss R.E."/>
            <person name="Uehling J."/>
            <person name="Grigoriev I.V."/>
            <person name="Vagvolgyi C."/>
            <person name="Papp T."/>
            <person name="Martin F.M."/>
            <person name="Miettinen O."/>
            <person name="Hibbett D.S."/>
            <person name="Nagy L.G."/>
        </authorList>
    </citation>
    <scope>NUCLEOTIDE SEQUENCE [LARGE SCALE GENOMIC DNA]</scope>
    <source>
        <strain evidence="1 2">NL-1719</strain>
    </source>
</reference>